<dbReference type="SMART" id="SM00717">
    <property type="entry name" value="SANT"/>
    <property type="match status" value="2"/>
</dbReference>
<dbReference type="GO" id="GO:0005634">
    <property type="term" value="C:nucleus"/>
    <property type="evidence" value="ECO:0007669"/>
    <property type="project" value="UniProtKB-SubCell"/>
</dbReference>
<protein>
    <submittedName>
        <fullName evidence="10">Transcription factor MYB75</fullName>
    </submittedName>
</protein>
<dbReference type="Proteomes" id="UP000436088">
    <property type="component" value="Unassembled WGS sequence"/>
</dbReference>
<keyword evidence="3" id="KW-0805">Transcription regulation</keyword>
<dbReference type="Gene3D" id="1.10.10.60">
    <property type="entry name" value="Homeodomain-like"/>
    <property type="match status" value="2"/>
</dbReference>
<comment type="subcellular location">
    <subcellularLocation>
        <location evidence="1">Nucleus</location>
    </subcellularLocation>
</comment>
<dbReference type="InterPro" id="IPR009057">
    <property type="entry name" value="Homeodomain-like_sf"/>
</dbReference>
<dbReference type="EMBL" id="VEPZ02001249">
    <property type="protein sequence ID" value="KAE8684078.1"/>
    <property type="molecule type" value="Genomic_DNA"/>
</dbReference>
<evidence type="ECO:0000256" key="4">
    <source>
        <dbReference type="ARBA" id="ARBA00023125"/>
    </source>
</evidence>
<dbReference type="InterPro" id="IPR017930">
    <property type="entry name" value="Myb_dom"/>
</dbReference>
<feature type="domain" description="Myb-like" evidence="8">
    <location>
        <begin position="51"/>
        <end position="110"/>
    </location>
</feature>
<evidence type="ECO:0000256" key="5">
    <source>
        <dbReference type="ARBA" id="ARBA00023159"/>
    </source>
</evidence>
<reference evidence="10" key="1">
    <citation type="submission" date="2019-09" db="EMBL/GenBank/DDBJ databases">
        <title>Draft genome information of white flower Hibiscus syriacus.</title>
        <authorList>
            <person name="Kim Y.-M."/>
        </authorList>
    </citation>
    <scope>NUCLEOTIDE SEQUENCE [LARGE SCALE GENOMIC DNA]</scope>
    <source>
        <strain evidence="10">YM2019G1</strain>
    </source>
</reference>
<keyword evidence="4" id="KW-0238">DNA-binding</keyword>
<dbReference type="GO" id="GO:0003677">
    <property type="term" value="F:DNA binding"/>
    <property type="evidence" value="ECO:0007669"/>
    <property type="project" value="UniProtKB-KW"/>
</dbReference>
<evidence type="ECO:0000313" key="11">
    <source>
        <dbReference type="Proteomes" id="UP000436088"/>
    </source>
</evidence>
<keyword evidence="7" id="KW-0539">Nucleus</keyword>
<feature type="domain" description="Myb-like" evidence="8">
    <location>
        <begin position="6"/>
        <end position="50"/>
    </location>
</feature>
<dbReference type="InterPro" id="IPR001005">
    <property type="entry name" value="SANT/Myb"/>
</dbReference>
<evidence type="ECO:0000313" key="10">
    <source>
        <dbReference type="EMBL" id="KAE8684078.1"/>
    </source>
</evidence>
<dbReference type="SUPFAM" id="SSF46689">
    <property type="entry name" value="Homeodomain-like"/>
    <property type="match status" value="1"/>
</dbReference>
<evidence type="ECO:0000259" key="8">
    <source>
        <dbReference type="PROSITE" id="PS50090"/>
    </source>
</evidence>
<dbReference type="PROSITE" id="PS51294">
    <property type="entry name" value="HTH_MYB"/>
    <property type="match status" value="2"/>
</dbReference>
<feature type="domain" description="HTH myb-type" evidence="9">
    <location>
        <begin position="1"/>
        <end position="54"/>
    </location>
</feature>
<sequence>MGGVAWTEEEDQLLKKCIERYGEGKWHRVPLLAGLNRCRKSCRLRWLNYLRPNIKRGSFAEDEVQLIIKLHKLLGNKQVLHTYTRVWSLIAGRLPGRTANDVKNYWNCHLSKKLSAQETEEEYQSAVMNVESISPKPARSIVITQDYHVAPNSLPAIQESSMSAPFDFIGVDQQGRELMKEEIEIRVQEPAGGVFIGDLATEGHQFGEFDEVNVLGRSDEGCSKWDWDDLMLDMDLWTDLL</sequence>
<comment type="caution">
    <text evidence="10">The sequence shown here is derived from an EMBL/GenBank/DDBJ whole genome shotgun (WGS) entry which is preliminary data.</text>
</comment>
<dbReference type="FunFam" id="1.10.10.60:FF:000218">
    <property type="entry name" value="Myb transcription factor"/>
    <property type="match status" value="1"/>
</dbReference>
<evidence type="ECO:0000256" key="2">
    <source>
        <dbReference type="ARBA" id="ARBA00022737"/>
    </source>
</evidence>
<dbReference type="PANTHER" id="PTHR47999">
    <property type="entry name" value="TRANSCRIPTION FACTOR MYB8-RELATED-RELATED"/>
    <property type="match status" value="1"/>
</dbReference>
<proteinExistence type="predicted"/>
<keyword evidence="6" id="KW-0804">Transcription</keyword>
<name>A0A6A2YXA4_HIBSY</name>
<organism evidence="10 11">
    <name type="scientific">Hibiscus syriacus</name>
    <name type="common">Rose of Sharon</name>
    <dbReference type="NCBI Taxonomy" id="106335"/>
    <lineage>
        <taxon>Eukaryota</taxon>
        <taxon>Viridiplantae</taxon>
        <taxon>Streptophyta</taxon>
        <taxon>Embryophyta</taxon>
        <taxon>Tracheophyta</taxon>
        <taxon>Spermatophyta</taxon>
        <taxon>Magnoliopsida</taxon>
        <taxon>eudicotyledons</taxon>
        <taxon>Gunneridae</taxon>
        <taxon>Pentapetalae</taxon>
        <taxon>rosids</taxon>
        <taxon>malvids</taxon>
        <taxon>Malvales</taxon>
        <taxon>Malvaceae</taxon>
        <taxon>Malvoideae</taxon>
        <taxon>Hibiscus</taxon>
    </lineage>
</organism>
<dbReference type="Pfam" id="PF00249">
    <property type="entry name" value="Myb_DNA-binding"/>
    <property type="match status" value="2"/>
</dbReference>
<accession>A0A6A2YXA4</accession>
<dbReference type="AlphaFoldDB" id="A0A6A2YXA4"/>
<dbReference type="CDD" id="cd00167">
    <property type="entry name" value="SANT"/>
    <property type="match status" value="2"/>
</dbReference>
<keyword evidence="5" id="KW-0010">Activator</keyword>
<dbReference type="InterPro" id="IPR015495">
    <property type="entry name" value="Myb_TF_plants"/>
</dbReference>
<dbReference type="GO" id="GO:0080090">
    <property type="term" value="P:regulation of primary metabolic process"/>
    <property type="evidence" value="ECO:0007669"/>
    <property type="project" value="UniProtKB-ARBA"/>
</dbReference>
<evidence type="ECO:0000256" key="7">
    <source>
        <dbReference type="ARBA" id="ARBA00023242"/>
    </source>
</evidence>
<dbReference type="PROSITE" id="PS50090">
    <property type="entry name" value="MYB_LIKE"/>
    <property type="match status" value="2"/>
</dbReference>
<evidence type="ECO:0000256" key="1">
    <source>
        <dbReference type="ARBA" id="ARBA00004123"/>
    </source>
</evidence>
<evidence type="ECO:0000259" key="9">
    <source>
        <dbReference type="PROSITE" id="PS51294"/>
    </source>
</evidence>
<evidence type="ECO:0000256" key="6">
    <source>
        <dbReference type="ARBA" id="ARBA00023163"/>
    </source>
</evidence>
<keyword evidence="11" id="KW-1185">Reference proteome</keyword>
<gene>
    <name evidence="10" type="ORF">F3Y22_tig00111153pilonHSYRG00011</name>
</gene>
<feature type="domain" description="HTH myb-type" evidence="9">
    <location>
        <begin position="55"/>
        <end position="114"/>
    </location>
</feature>
<keyword evidence="2" id="KW-0677">Repeat</keyword>
<dbReference type="PANTHER" id="PTHR47999:SF20">
    <property type="entry name" value="MYB TRANSCRIPTION FACTOR"/>
    <property type="match status" value="1"/>
</dbReference>
<evidence type="ECO:0000256" key="3">
    <source>
        <dbReference type="ARBA" id="ARBA00023015"/>
    </source>
</evidence>